<dbReference type="Proteomes" id="UP001302429">
    <property type="component" value="Chromosome"/>
</dbReference>
<dbReference type="PANTHER" id="PTHR48081">
    <property type="entry name" value="AB HYDROLASE SUPERFAMILY PROTEIN C4A8.06C"/>
    <property type="match status" value="1"/>
</dbReference>
<gene>
    <name evidence="3" type="ORF">RB602_13875</name>
</gene>
<name>A0AA97F6L6_9SPHN</name>
<dbReference type="InterPro" id="IPR013094">
    <property type="entry name" value="AB_hydrolase_3"/>
</dbReference>
<dbReference type="KEGG" id="acoa:RB602_13875"/>
<dbReference type="InterPro" id="IPR029058">
    <property type="entry name" value="AB_hydrolase_fold"/>
</dbReference>
<feature type="domain" description="Alpha/beta hydrolase fold-3" evidence="2">
    <location>
        <begin position="77"/>
        <end position="278"/>
    </location>
</feature>
<dbReference type="InterPro" id="IPR050300">
    <property type="entry name" value="GDXG_lipolytic_enzyme"/>
</dbReference>
<dbReference type="EMBL" id="CP136594">
    <property type="protein sequence ID" value="WOE74908.1"/>
    <property type="molecule type" value="Genomic_DNA"/>
</dbReference>
<proteinExistence type="predicted"/>
<organism evidence="3 4">
    <name type="scientific">Alterisphingorhabdus coralli</name>
    <dbReference type="NCBI Taxonomy" id="3071408"/>
    <lineage>
        <taxon>Bacteria</taxon>
        <taxon>Pseudomonadati</taxon>
        <taxon>Pseudomonadota</taxon>
        <taxon>Alphaproteobacteria</taxon>
        <taxon>Sphingomonadales</taxon>
        <taxon>Sphingomonadaceae</taxon>
        <taxon>Alterisphingorhabdus (ex Yan et al. 2024)</taxon>
    </lineage>
</organism>
<dbReference type="GO" id="GO:0016787">
    <property type="term" value="F:hydrolase activity"/>
    <property type="evidence" value="ECO:0007669"/>
    <property type="project" value="UniProtKB-KW"/>
</dbReference>
<evidence type="ECO:0000313" key="3">
    <source>
        <dbReference type="EMBL" id="WOE74908.1"/>
    </source>
</evidence>
<dbReference type="Pfam" id="PF07859">
    <property type="entry name" value="Abhydrolase_3"/>
    <property type="match status" value="1"/>
</dbReference>
<protein>
    <submittedName>
        <fullName evidence="3">Alpha/beta hydrolase</fullName>
    </submittedName>
</protein>
<accession>A0AA97F6L6</accession>
<sequence>MTSLSAKIVNIILRLRGIKKVFASEEGALKGVAENRKNGPAKPHSALHALCDISEEKVDGHLVYHLTPKSGGSDHHVLYFHGGGYAIDIMPEHWKYLAKLIKVTGASVTVPIYPLAPEHDWKPAYAMAAKIYAGLVSETDAANICFMGDSAGGGFSLALAQMLRDEGQPLPGRIVLLSPWLNALGDDPEQLQIAPHDHIIGIGGIQAMGRWWAGEGGDPAAFPISPINHDITGLPPMGMWSGTHDILYVDAKQMQAKAAEAGASLETYIWHDMQHVWMILPMKEADQAIGEIAAFMDRA</sequence>
<dbReference type="AlphaFoldDB" id="A0AA97F6L6"/>
<keyword evidence="4" id="KW-1185">Reference proteome</keyword>
<keyword evidence="1 3" id="KW-0378">Hydrolase</keyword>
<dbReference type="RefSeq" id="WP_317081343.1">
    <property type="nucleotide sequence ID" value="NZ_CP136594.1"/>
</dbReference>
<reference evidence="3 4" key="1">
    <citation type="submission" date="2023-10" db="EMBL/GenBank/DDBJ databases">
        <title>Complete genome sequence of a Sphingomonadaceae bacterium.</title>
        <authorList>
            <person name="Yan C."/>
        </authorList>
    </citation>
    <scope>NUCLEOTIDE SEQUENCE [LARGE SCALE GENOMIC DNA]</scope>
    <source>
        <strain evidence="3 4">SCSIO 66989</strain>
    </source>
</reference>
<dbReference type="SUPFAM" id="SSF53474">
    <property type="entry name" value="alpha/beta-Hydrolases"/>
    <property type="match status" value="1"/>
</dbReference>
<dbReference type="Gene3D" id="3.40.50.1820">
    <property type="entry name" value="alpha/beta hydrolase"/>
    <property type="match status" value="1"/>
</dbReference>
<evidence type="ECO:0000256" key="1">
    <source>
        <dbReference type="ARBA" id="ARBA00022801"/>
    </source>
</evidence>
<evidence type="ECO:0000259" key="2">
    <source>
        <dbReference type="Pfam" id="PF07859"/>
    </source>
</evidence>
<dbReference type="PANTHER" id="PTHR48081:SF8">
    <property type="entry name" value="ALPHA_BETA HYDROLASE FOLD-3 DOMAIN-CONTAINING PROTEIN-RELATED"/>
    <property type="match status" value="1"/>
</dbReference>
<evidence type="ECO:0000313" key="4">
    <source>
        <dbReference type="Proteomes" id="UP001302429"/>
    </source>
</evidence>